<keyword evidence="2 3" id="KW-0808">Transferase</keyword>
<dbReference type="SUPFAM" id="SSF82282">
    <property type="entry name" value="Homocysteine S-methyltransferase"/>
    <property type="match status" value="1"/>
</dbReference>
<dbReference type="Pfam" id="PF02574">
    <property type="entry name" value="S-methyl_trans"/>
    <property type="match status" value="1"/>
</dbReference>
<evidence type="ECO:0000256" key="2">
    <source>
        <dbReference type="ARBA" id="ARBA00022679"/>
    </source>
</evidence>
<name>A0ABU4U2Z3_9PSEU</name>
<evidence type="ECO:0000313" key="5">
    <source>
        <dbReference type="EMBL" id="MDX8054950.1"/>
    </source>
</evidence>
<dbReference type="RefSeq" id="WP_319988714.1">
    <property type="nucleotide sequence ID" value="NZ_JAXAVV010000024.1"/>
</dbReference>
<dbReference type="Gene3D" id="3.20.20.330">
    <property type="entry name" value="Homocysteine-binding-like domain"/>
    <property type="match status" value="1"/>
</dbReference>
<keyword evidence="3" id="KW-0862">Zinc</keyword>
<feature type="binding site" evidence="3">
    <location>
        <position position="289"/>
    </location>
    <ligand>
        <name>Zn(2+)</name>
        <dbReference type="ChEBI" id="CHEBI:29105"/>
    </ligand>
</feature>
<feature type="binding site" evidence="3">
    <location>
        <position position="290"/>
    </location>
    <ligand>
        <name>Zn(2+)</name>
        <dbReference type="ChEBI" id="CHEBI:29105"/>
    </ligand>
</feature>
<dbReference type="InterPro" id="IPR036589">
    <property type="entry name" value="HCY_dom_sf"/>
</dbReference>
<proteinExistence type="predicted"/>
<dbReference type="Proteomes" id="UP001271792">
    <property type="component" value="Unassembled WGS sequence"/>
</dbReference>
<evidence type="ECO:0000256" key="1">
    <source>
        <dbReference type="ARBA" id="ARBA00022603"/>
    </source>
</evidence>
<evidence type="ECO:0000313" key="6">
    <source>
        <dbReference type="Proteomes" id="UP001271792"/>
    </source>
</evidence>
<feature type="domain" description="Hcy-binding" evidence="4">
    <location>
        <begin position="1"/>
        <end position="304"/>
    </location>
</feature>
<dbReference type="PANTHER" id="PTHR11103:SF18">
    <property type="entry name" value="SLR1189 PROTEIN"/>
    <property type="match status" value="1"/>
</dbReference>
<comment type="cofactor">
    <cofactor evidence="3">
        <name>Zn(2+)</name>
        <dbReference type="ChEBI" id="CHEBI:29105"/>
    </cofactor>
</comment>
<dbReference type="InterPro" id="IPR003726">
    <property type="entry name" value="HCY_dom"/>
</dbReference>
<keyword evidence="1 3" id="KW-0489">Methyltransferase</keyword>
<evidence type="ECO:0000256" key="3">
    <source>
        <dbReference type="PROSITE-ProRule" id="PRU00333"/>
    </source>
</evidence>
<comment type="caution">
    <text evidence="5">The sequence shown here is derived from an EMBL/GenBank/DDBJ whole genome shotgun (WGS) entry which is preliminary data.</text>
</comment>
<reference evidence="5 6" key="1">
    <citation type="submission" date="2023-11" db="EMBL/GenBank/DDBJ databases">
        <title>Lentzea sokolovensis, sp. nov., Lentzea kristufkii, sp. nov., and Lentzea miocenensis, sp. nov., rare actinobacteria from Sokolov Coal Basin, Miocene lacustrine sediment, Czech Republic.</title>
        <authorList>
            <person name="Lara A."/>
            <person name="Kotroba L."/>
            <person name="Nouioui I."/>
            <person name="Neumann-Schaal M."/>
            <person name="Mast Y."/>
            <person name="Chronakova A."/>
        </authorList>
    </citation>
    <scope>NUCLEOTIDE SEQUENCE [LARGE SCALE GENOMIC DNA]</scope>
    <source>
        <strain evidence="5 6">BCCO 10_0798</strain>
    </source>
</reference>
<dbReference type="EMBL" id="JAXAVV010000024">
    <property type="protein sequence ID" value="MDX8054950.1"/>
    <property type="molecule type" value="Genomic_DNA"/>
</dbReference>
<dbReference type="PANTHER" id="PTHR11103">
    <property type="entry name" value="SLR1189 PROTEIN"/>
    <property type="match status" value="1"/>
</dbReference>
<protein>
    <submittedName>
        <fullName evidence="5">Homocysteine S-methyltransferase family protein</fullName>
    </submittedName>
</protein>
<keyword evidence="6" id="KW-1185">Reference proteome</keyword>
<dbReference type="PROSITE" id="PS50970">
    <property type="entry name" value="HCY"/>
    <property type="match status" value="1"/>
</dbReference>
<reference evidence="5 6" key="2">
    <citation type="submission" date="2023-11" db="EMBL/GenBank/DDBJ databases">
        <authorList>
            <person name="Lara A.C."/>
            <person name="Chronakova A."/>
        </authorList>
    </citation>
    <scope>NUCLEOTIDE SEQUENCE [LARGE SCALE GENOMIC DNA]</scope>
    <source>
        <strain evidence="5 6">BCCO 10_0798</strain>
    </source>
</reference>
<feature type="binding site" evidence="3">
    <location>
        <position position="220"/>
    </location>
    <ligand>
        <name>Zn(2+)</name>
        <dbReference type="ChEBI" id="CHEBI:29105"/>
    </ligand>
</feature>
<organism evidence="5 6">
    <name type="scientific">Lentzea kristufekii</name>
    <dbReference type="NCBI Taxonomy" id="3095430"/>
    <lineage>
        <taxon>Bacteria</taxon>
        <taxon>Bacillati</taxon>
        <taxon>Actinomycetota</taxon>
        <taxon>Actinomycetes</taxon>
        <taxon>Pseudonocardiales</taxon>
        <taxon>Pseudonocardiaceae</taxon>
        <taxon>Lentzea</taxon>
    </lineage>
</organism>
<keyword evidence="3" id="KW-0479">Metal-binding</keyword>
<sequence length="306" mass="33192">MTLLPQLEAPLFLTDGGAETTLIFDDGIDLPDFAAFPLLDDPDGHAALTRYYERYAGIAERDGTGIVLETATWRASADWAARLGYDAERLAAANRKAVDLLLDVRQRFAIPVVISGCVGPRGDAYRPESIMTREEARDYHSTQIRTFAGTHADLVTAMTLTNVPEATGIVDAAEEANVLVVISFTVETDGRLPSGDALGDAIEAVDRDTNGYPAYYMVNCAHPTHIAPALDPEAAWTNRLRGIRANASKLSHAELDEAETLDRGDPAEFADDYRRLRTRFPRLTVLGGCCGTDHRHVDAVSAAFSG</sequence>
<gene>
    <name evidence="5" type="ORF">SK571_36735</name>
</gene>
<evidence type="ECO:0000259" key="4">
    <source>
        <dbReference type="PROSITE" id="PS50970"/>
    </source>
</evidence>
<accession>A0ABU4U2Z3</accession>